<dbReference type="PANTHER" id="PTHR47595">
    <property type="entry name" value="HEAT SHOCK 70 KDA PROTEIN 14"/>
    <property type="match status" value="1"/>
</dbReference>
<gene>
    <name evidence="1" type="ORF">UY3_07178</name>
</gene>
<protein>
    <submittedName>
        <fullName evidence="1">Uncharacterized protein</fullName>
    </submittedName>
</protein>
<organism evidence="1 2">
    <name type="scientific">Chelonia mydas</name>
    <name type="common">Green sea-turtle</name>
    <name type="synonym">Chelonia agassizi</name>
    <dbReference type="NCBI Taxonomy" id="8469"/>
    <lineage>
        <taxon>Eukaryota</taxon>
        <taxon>Metazoa</taxon>
        <taxon>Chordata</taxon>
        <taxon>Craniata</taxon>
        <taxon>Vertebrata</taxon>
        <taxon>Euteleostomi</taxon>
        <taxon>Archelosauria</taxon>
        <taxon>Testudinata</taxon>
        <taxon>Testudines</taxon>
        <taxon>Cryptodira</taxon>
        <taxon>Durocryptodira</taxon>
        <taxon>Americhelydia</taxon>
        <taxon>Chelonioidea</taxon>
        <taxon>Cheloniidae</taxon>
        <taxon>Chelonia</taxon>
    </lineage>
</organism>
<evidence type="ECO:0000313" key="2">
    <source>
        <dbReference type="Proteomes" id="UP000031443"/>
    </source>
</evidence>
<dbReference type="AlphaFoldDB" id="M7BCF6"/>
<reference evidence="2" key="1">
    <citation type="journal article" date="2013" name="Nat. Genet.">
        <title>The draft genomes of soft-shell turtle and green sea turtle yield insights into the development and evolution of the turtle-specific body plan.</title>
        <authorList>
            <person name="Wang Z."/>
            <person name="Pascual-Anaya J."/>
            <person name="Zadissa A."/>
            <person name="Li W."/>
            <person name="Niimura Y."/>
            <person name="Huang Z."/>
            <person name="Li C."/>
            <person name="White S."/>
            <person name="Xiong Z."/>
            <person name="Fang D."/>
            <person name="Wang B."/>
            <person name="Ming Y."/>
            <person name="Chen Y."/>
            <person name="Zheng Y."/>
            <person name="Kuraku S."/>
            <person name="Pignatelli M."/>
            <person name="Herrero J."/>
            <person name="Beal K."/>
            <person name="Nozawa M."/>
            <person name="Li Q."/>
            <person name="Wang J."/>
            <person name="Zhang H."/>
            <person name="Yu L."/>
            <person name="Shigenobu S."/>
            <person name="Wang J."/>
            <person name="Liu J."/>
            <person name="Flicek P."/>
            <person name="Searle S."/>
            <person name="Wang J."/>
            <person name="Kuratani S."/>
            <person name="Yin Y."/>
            <person name="Aken B."/>
            <person name="Zhang G."/>
            <person name="Irie N."/>
        </authorList>
    </citation>
    <scope>NUCLEOTIDE SEQUENCE [LARGE SCALE GENOMIC DNA]</scope>
</reference>
<proteinExistence type="predicted"/>
<dbReference type="PANTHER" id="PTHR47595:SF1">
    <property type="entry name" value="MYB_SANT-LIKE DNA-BINDING DOMAIN-CONTAINING PROTEIN"/>
    <property type="match status" value="1"/>
</dbReference>
<evidence type="ECO:0000313" key="1">
    <source>
        <dbReference type="EMBL" id="EMP35646.1"/>
    </source>
</evidence>
<accession>M7BCF6</accession>
<name>M7BCF6_CHEMY</name>
<keyword evidence="2" id="KW-1185">Reference proteome</keyword>
<dbReference type="Proteomes" id="UP000031443">
    <property type="component" value="Unassembled WGS sequence"/>
</dbReference>
<sequence length="67" mass="7948">MLQCRAKIKELRQAYQQVRKANHCSGAAYKTCPFYKELDTILSDNPTWRLPRASWILQREQNHRKGT</sequence>
<dbReference type="EMBL" id="KB528134">
    <property type="protein sequence ID" value="EMP35646.1"/>
    <property type="molecule type" value="Genomic_DNA"/>
</dbReference>